<keyword evidence="4" id="KW-0808">Transferase</keyword>
<dbReference type="GO" id="GO:0005524">
    <property type="term" value="F:ATP binding"/>
    <property type="evidence" value="ECO:0007669"/>
    <property type="project" value="UniProtKB-KW"/>
</dbReference>
<evidence type="ECO:0000259" key="10">
    <source>
        <dbReference type="Pfam" id="PF07730"/>
    </source>
</evidence>
<feature type="domain" description="Signal transduction histidine kinase subgroup 3 dimerisation and phosphoacceptor" evidence="10">
    <location>
        <begin position="200"/>
        <end position="266"/>
    </location>
</feature>
<evidence type="ECO:0000256" key="2">
    <source>
        <dbReference type="ARBA" id="ARBA00012438"/>
    </source>
</evidence>
<keyword evidence="3" id="KW-0597">Phosphoprotein</keyword>
<dbReference type="Gene3D" id="1.20.5.1930">
    <property type="match status" value="1"/>
</dbReference>
<dbReference type="EC" id="2.7.13.3" evidence="2"/>
<dbReference type="Gene3D" id="3.30.565.10">
    <property type="entry name" value="Histidine kinase-like ATPase, C-terminal domain"/>
    <property type="match status" value="1"/>
</dbReference>
<feature type="transmembrane region" description="Helical" evidence="9">
    <location>
        <begin position="64"/>
        <end position="82"/>
    </location>
</feature>
<comment type="caution">
    <text evidence="11">The sequence shown here is derived from an EMBL/GenBank/DDBJ whole genome shotgun (WGS) entry which is preliminary data.</text>
</comment>
<keyword evidence="6 11" id="KW-0418">Kinase</keyword>
<keyword evidence="9" id="KW-1133">Transmembrane helix</keyword>
<keyword evidence="9" id="KW-0472">Membrane</keyword>
<dbReference type="GO" id="GO:0016020">
    <property type="term" value="C:membrane"/>
    <property type="evidence" value="ECO:0007669"/>
    <property type="project" value="InterPro"/>
</dbReference>
<feature type="transmembrane region" description="Helical" evidence="9">
    <location>
        <begin position="119"/>
        <end position="135"/>
    </location>
</feature>
<evidence type="ECO:0000256" key="6">
    <source>
        <dbReference type="ARBA" id="ARBA00022777"/>
    </source>
</evidence>
<dbReference type="Pfam" id="PF07730">
    <property type="entry name" value="HisKA_3"/>
    <property type="match status" value="1"/>
</dbReference>
<evidence type="ECO:0000256" key="5">
    <source>
        <dbReference type="ARBA" id="ARBA00022741"/>
    </source>
</evidence>
<evidence type="ECO:0000256" key="3">
    <source>
        <dbReference type="ARBA" id="ARBA00022553"/>
    </source>
</evidence>
<evidence type="ECO:0000256" key="4">
    <source>
        <dbReference type="ARBA" id="ARBA00022679"/>
    </source>
</evidence>
<evidence type="ECO:0000256" key="8">
    <source>
        <dbReference type="ARBA" id="ARBA00023012"/>
    </source>
</evidence>
<dbReference type="InterPro" id="IPR036890">
    <property type="entry name" value="HATPase_C_sf"/>
</dbReference>
<comment type="catalytic activity">
    <reaction evidence="1">
        <text>ATP + protein L-histidine = ADP + protein N-phospho-L-histidine.</text>
        <dbReference type="EC" id="2.7.13.3"/>
    </reaction>
</comment>
<dbReference type="Proteomes" id="UP000630097">
    <property type="component" value="Unassembled WGS sequence"/>
</dbReference>
<dbReference type="EMBL" id="BONV01000032">
    <property type="protein sequence ID" value="GIG82653.1"/>
    <property type="molecule type" value="Genomic_DNA"/>
</dbReference>
<feature type="transmembrane region" description="Helical" evidence="9">
    <location>
        <begin position="34"/>
        <end position="52"/>
    </location>
</feature>
<keyword evidence="9" id="KW-0812">Transmembrane</keyword>
<dbReference type="InterPro" id="IPR050482">
    <property type="entry name" value="Sensor_HK_TwoCompSys"/>
</dbReference>
<dbReference type="CDD" id="cd16917">
    <property type="entry name" value="HATPase_UhpB-NarQ-NarX-like"/>
    <property type="match status" value="1"/>
</dbReference>
<accession>A0A8J3PXF0</accession>
<keyword evidence="8" id="KW-0902">Two-component regulatory system</keyword>
<evidence type="ECO:0000256" key="7">
    <source>
        <dbReference type="ARBA" id="ARBA00022840"/>
    </source>
</evidence>
<evidence type="ECO:0000256" key="1">
    <source>
        <dbReference type="ARBA" id="ARBA00000085"/>
    </source>
</evidence>
<evidence type="ECO:0000256" key="9">
    <source>
        <dbReference type="SAM" id="Phobius"/>
    </source>
</evidence>
<keyword evidence="7" id="KW-0067">ATP-binding</keyword>
<reference evidence="11 12" key="1">
    <citation type="submission" date="2021-01" db="EMBL/GenBank/DDBJ databases">
        <title>Whole genome shotgun sequence of Planotetraspora kaengkrachanensis NBRC 104272.</title>
        <authorList>
            <person name="Komaki H."/>
            <person name="Tamura T."/>
        </authorList>
    </citation>
    <scope>NUCLEOTIDE SEQUENCE [LARGE SCALE GENOMIC DNA]</scope>
    <source>
        <strain evidence="11 12">NBRC 104272</strain>
    </source>
</reference>
<evidence type="ECO:0000313" key="11">
    <source>
        <dbReference type="EMBL" id="GIG82653.1"/>
    </source>
</evidence>
<feature type="transmembrane region" description="Helical" evidence="9">
    <location>
        <begin position="147"/>
        <end position="167"/>
    </location>
</feature>
<keyword evidence="5" id="KW-0547">Nucleotide-binding</keyword>
<gene>
    <name evidence="11" type="ORF">Pka01_57800</name>
</gene>
<dbReference type="AlphaFoldDB" id="A0A8J3PXF0"/>
<feature type="transmembrane region" description="Helical" evidence="9">
    <location>
        <begin position="88"/>
        <end position="112"/>
    </location>
</feature>
<dbReference type="GO" id="GO:0046983">
    <property type="term" value="F:protein dimerization activity"/>
    <property type="evidence" value="ECO:0007669"/>
    <property type="project" value="InterPro"/>
</dbReference>
<name>A0A8J3PXF0_9ACTN</name>
<dbReference type="PANTHER" id="PTHR24421">
    <property type="entry name" value="NITRATE/NITRITE SENSOR PROTEIN NARX-RELATED"/>
    <property type="match status" value="1"/>
</dbReference>
<protein>
    <recommendedName>
        <fullName evidence="2">histidine kinase</fullName>
        <ecNumber evidence="2">2.7.13.3</ecNumber>
    </recommendedName>
</protein>
<proteinExistence type="predicted"/>
<evidence type="ECO:0000313" key="12">
    <source>
        <dbReference type="Proteomes" id="UP000630097"/>
    </source>
</evidence>
<dbReference type="PANTHER" id="PTHR24421:SF10">
    <property type="entry name" value="NITRATE_NITRITE SENSOR PROTEIN NARQ"/>
    <property type="match status" value="1"/>
</dbReference>
<sequence>MSGIRAPPYCGRVNLVECAPAEVMSPRPGAPGRVVTVAVTIAMTAMTALAFWGHSDAHGTTTVLLLDLVVGTAACALMPVLLRRPVTGVLALTVLAALSPVATPTATFGASYVARWRRFPVAVAVAAAGVAAHAIQGVSRPQGGLSFGWWVFVVVVAYAGLIGWGALGQARHSLIVSLRERAHRAEAEQGRRVAEARVAERAQIAREMHDVLAHRLSLVATYAGALEYRPDASPEKLSRAAGVVRAGVHQALDELRAVISLLRDDDQGTAADGRPQPVLADLPRLVGESLDAGMRVRLDDRTADPEALPTTTGRTAYRVVQEGLTNARKHAPGVPVEVTLDGRPGAELVIDLRNPLPDEPSAAPLIPGSGTGLIGLTERVRLAGGRLDHEITSGEFRLRASLPWPA</sequence>
<dbReference type="GO" id="GO:0000155">
    <property type="term" value="F:phosphorelay sensor kinase activity"/>
    <property type="evidence" value="ECO:0007669"/>
    <property type="project" value="InterPro"/>
</dbReference>
<organism evidence="11 12">
    <name type="scientific">Planotetraspora kaengkrachanensis</name>
    <dbReference type="NCBI Taxonomy" id="575193"/>
    <lineage>
        <taxon>Bacteria</taxon>
        <taxon>Bacillati</taxon>
        <taxon>Actinomycetota</taxon>
        <taxon>Actinomycetes</taxon>
        <taxon>Streptosporangiales</taxon>
        <taxon>Streptosporangiaceae</taxon>
        <taxon>Planotetraspora</taxon>
    </lineage>
</organism>
<dbReference type="InterPro" id="IPR011712">
    <property type="entry name" value="Sig_transdc_His_kin_sub3_dim/P"/>
</dbReference>
<keyword evidence="12" id="KW-1185">Reference proteome</keyword>